<dbReference type="RefSeq" id="WP_186769158.1">
    <property type="nucleotide sequence ID" value="NZ_JACOMF010000003.1"/>
</dbReference>
<organism evidence="4 5">
    <name type="scientific">Siccirubricoccus deserti</name>
    <dbReference type="NCBI Taxonomy" id="2013562"/>
    <lineage>
        <taxon>Bacteria</taxon>
        <taxon>Pseudomonadati</taxon>
        <taxon>Pseudomonadota</taxon>
        <taxon>Alphaproteobacteria</taxon>
        <taxon>Acetobacterales</taxon>
        <taxon>Roseomonadaceae</taxon>
        <taxon>Siccirubricoccus</taxon>
    </lineage>
</organism>
<dbReference type="GO" id="GO:0016787">
    <property type="term" value="F:hydrolase activity"/>
    <property type="evidence" value="ECO:0007669"/>
    <property type="project" value="UniProtKB-KW"/>
</dbReference>
<name>A0A9X0UCH0_9PROT</name>
<proteinExistence type="predicted"/>
<gene>
    <name evidence="4" type="ORF">H7965_03520</name>
</gene>
<comment type="caution">
    <text evidence="4">The sequence shown here is derived from an EMBL/GenBank/DDBJ whole genome shotgun (WGS) entry which is preliminary data.</text>
</comment>
<evidence type="ECO:0000256" key="1">
    <source>
        <dbReference type="ARBA" id="ARBA00022729"/>
    </source>
</evidence>
<dbReference type="NCBIfam" id="TIGR01840">
    <property type="entry name" value="esterase_phb"/>
    <property type="match status" value="1"/>
</dbReference>
<dbReference type="EMBL" id="JACOMF010000003">
    <property type="protein sequence ID" value="MBC4014383.1"/>
    <property type="molecule type" value="Genomic_DNA"/>
</dbReference>
<protein>
    <submittedName>
        <fullName evidence="4">PHB depolymerase family esterase</fullName>
    </submittedName>
</protein>
<sequence>MKPANAASAPHLRPVTGFGSDPGHLAMLAFVPDGLPVGAPLVVALHGCTQTAAGYDQGCGWSTLAARHGFALLLPEQRQANNPNRCFNWFEPGDTTRGQGEAESIRQAIAHLVAQHSLDARRIFITGLSAGGAMTAAMLATCPEVFAAGAIIAGLPYGSAASMPQAFEAMAGGRPRGAAAWAGLVRAASPHRGPWPRVAVWQGEADTTVRPANAAELVKQWTALHGLADAPVTVPAEPGHTHRAWRDAAGVPLVEYHGIAGMAHGVPVDPASGVAAAAPFILDVGVSSTQRIAAFFGIAAAEAPRPVAPSELAGRVIAIGRDGAAQVAPPRRDTSGPWPGTGPDQVIRKALAAAGLLKR</sequence>
<feature type="region of interest" description="Disordered" evidence="3">
    <location>
        <begin position="323"/>
        <end position="344"/>
    </location>
</feature>
<dbReference type="InterPro" id="IPR010126">
    <property type="entry name" value="Esterase_phb"/>
</dbReference>
<keyword evidence="5" id="KW-1185">Reference proteome</keyword>
<dbReference type="GO" id="GO:0005576">
    <property type="term" value="C:extracellular region"/>
    <property type="evidence" value="ECO:0007669"/>
    <property type="project" value="InterPro"/>
</dbReference>
<dbReference type="Pfam" id="PF10503">
    <property type="entry name" value="Esterase_PHB"/>
    <property type="match status" value="1"/>
</dbReference>
<evidence type="ECO:0000313" key="5">
    <source>
        <dbReference type="Proteomes" id="UP000600101"/>
    </source>
</evidence>
<evidence type="ECO:0000256" key="3">
    <source>
        <dbReference type="SAM" id="MobiDB-lite"/>
    </source>
</evidence>
<evidence type="ECO:0000256" key="2">
    <source>
        <dbReference type="ARBA" id="ARBA00022801"/>
    </source>
</evidence>
<dbReference type="PANTHER" id="PTHR43037:SF1">
    <property type="entry name" value="BLL1128 PROTEIN"/>
    <property type="match status" value="1"/>
</dbReference>
<dbReference type="PANTHER" id="PTHR43037">
    <property type="entry name" value="UNNAMED PRODUCT-RELATED"/>
    <property type="match status" value="1"/>
</dbReference>
<dbReference type="InterPro" id="IPR029058">
    <property type="entry name" value="AB_hydrolase_fold"/>
</dbReference>
<dbReference type="SUPFAM" id="SSF53474">
    <property type="entry name" value="alpha/beta-Hydrolases"/>
    <property type="match status" value="2"/>
</dbReference>
<dbReference type="Gene3D" id="3.40.50.1820">
    <property type="entry name" value="alpha/beta hydrolase"/>
    <property type="match status" value="1"/>
</dbReference>
<dbReference type="AlphaFoldDB" id="A0A9X0UCH0"/>
<dbReference type="InterPro" id="IPR050955">
    <property type="entry name" value="Plant_Biomass_Hydrol_Est"/>
</dbReference>
<dbReference type="Proteomes" id="UP000600101">
    <property type="component" value="Unassembled WGS sequence"/>
</dbReference>
<evidence type="ECO:0000313" key="4">
    <source>
        <dbReference type="EMBL" id="MBC4014383.1"/>
    </source>
</evidence>
<keyword evidence="2" id="KW-0378">Hydrolase</keyword>
<reference evidence="4" key="1">
    <citation type="submission" date="2020-08" db="EMBL/GenBank/DDBJ databases">
        <authorList>
            <person name="Hu Y."/>
            <person name="Nguyen S.V."/>
            <person name="Li F."/>
            <person name="Fanning S."/>
        </authorList>
    </citation>
    <scope>NUCLEOTIDE SEQUENCE</scope>
    <source>
        <strain evidence="4">SYSU D8009</strain>
    </source>
</reference>
<accession>A0A9X0UCH0</accession>
<keyword evidence="1" id="KW-0732">Signal</keyword>